<dbReference type="Pfam" id="PF23282">
    <property type="entry name" value="WHD_ROQ1"/>
    <property type="match status" value="1"/>
</dbReference>
<proteinExistence type="predicted"/>
<dbReference type="Pfam" id="PF00098">
    <property type="entry name" value="zf-CCHC"/>
    <property type="match status" value="1"/>
</dbReference>
<dbReference type="SMART" id="SM00369">
    <property type="entry name" value="LRR_TYP"/>
    <property type="match status" value="10"/>
</dbReference>
<dbReference type="InterPro" id="IPR027417">
    <property type="entry name" value="P-loop_NTPase"/>
</dbReference>
<dbReference type="PRINTS" id="PR00364">
    <property type="entry name" value="DISEASERSIST"/>
</dbReference>
<dbReference type="EMBL" id="JACTNZ010000013">
    <property type="protein sequence ID" value="KAG5514363.1"/>
    <property type="molecule type" value="Genomic_DNA"/>
</dbReference>
<dbReference type="SUPFAM" id="SSF52200">
    <property type="entry name" value="Toll/Interleukin receptor TIR domain"/>
    <property type="match status" value="1"/>
</dbReference>
<protein>
    <submittedName>
        <fullName evidence="8">Uncharacterized protein</fullName>
    </submittedName>
</protein>
<dbReference type="GO" id="GO:0043531">
    <property type="term" value="F:ADP binding"/>
    <property type="evidence" value="ECO:0007669"/>
    <property type="project" value="InterPro"/>
</dbReference>
<dbReference type="PROSITE" id="PS50158">
    <property type="entry name" value="ZF_CCHC"/>
    <property type="match status" value="1"/>
</dbReference>
<organism evidence="8 9">
    <name type="scientific">Rhododendron griersonianum</name>
    <dbReference type="NCBI Taxonomy" id="479676"/>
    <lineage>
        <taxon>Eukaryota</taxon>
        <taxon>Viridiplantae</taxon>
        <taxon>Streptophyta</taxon>
        <taxon>Embryophyta</taxon>
        <taxon>Tracheophyta</taxon>
        <taxon>Spermatophyta</taxon>
        <taxon>Magnoliopsida</taxon>
        <taxon>eudicotyledons</taxon>
        <taxon>Gunneridae</taxon>
        <taxon>Pentapetalae</taxon>
        <taxon>asterids</taxon>
        <taxon>Ericales</taxon>
        <taxon>Ericaceae</taxon>
        <taxon>Ericoideae</taxon>
        <taxon>Rhodoreae</taxon>
        <taxon>Rhododendron</taxon>
    </lineage>
</organism>
<dbReference type="InterPro" id="IPR035897">
    <property type="entry name" value="Toll_tir_struct_dom_sf"/>
</dbReference>
<dbReference type="GO" id="GO:0003676">
    <property type="term" value="F:nucleic acid binding"/>
    <property type="evidence" value="ECO:0007669"/>
    <property type="project" value="InterPro"/>
</dbReference>
<keyword evidence="9" id="KW-1185">Reference proteome</keyword>
<dbReference type="InterPro" id="IPR001878">
    <property type="entry name" value="Znf_CCHC"/>
</dbReference>
<evidence type="ECO:0000313" key="8">
    <source>
        <dbReference type="EMBL" id="KAG5514363.1"/>
    </source>
</evidence>
<dbReference type="PANTHER" id="PTHR11017">
    <property type="entry name" value="LEUCINE-RICH REPEAT-CONTAINING PROTEIN"/>
    <property type="match status" value="1"/>
</dbReference>
<keyword evidence="4" id="KW-0479">Metal-binding</keyword>
<dbReference type="InterPro" id="IPR005162">
    <property type="entry name" value="Retrotrans_gag_dom"/>
</dbReference>
<keyword evidence="1" id="KW-0433">Leucine-rich repeat</keyword>
<feature type="compositionally biased region" description="Acidic residues" evidence="5">
    <location>
        <begin position="337"/>
        <end position="349"/>
    </location>
</feature>
<dbReference type="InterPro" id="IPR044974">
    <property type="entry name" value="Disease_R_plants"/>
</dbReference>
<dbReference type="SMART" id="SM00343">
    <property type="entry name" value="ZnF_C2HC"/>
    <property type="match status" value="1"/>
</dbReference>
<dbReference type="SUPFAM" id="SSF52540">
    <property type="entry name" value="P-loop containing nucleoside triphosphate hydrolases"/>
    <property type="match status" value="1"/>
</dbReference>
<dbReference type="Gene3D" id="3.40.50.10140">
    <property type="entry name" value="Toll/interleukin-1 receptor homology (TIR) domain"/>
    <property type="match status" value="1"/>
</dbReference>
<comment type="caution">
    <text evidence="8">The sequence shown here is derived from an EMBL/GenBank/DDBJ whole genome shotgun (WGS) entry which is preliminary data.</text>
</comment>
<name>A0AAV6HKH7_9ERIC</name>
<dbReference type="InterPro" id="IPR058192">
    <property type="entry name" value="WHD_ROQ1-like"/>
</dbReference>
<feature type="region of interest" description="Disordered" evidence="5">
    <location>
        <begin position="270"/>
        <end position="310"/>
    </location>
</feature>
<dbReference type="InterPro" id="IPR036875">
    <property type="entry name" value="Znf_CCHC_sf"/>
</dbReference>
<keyword evidence="2" id="KW-0677">Repeat</keyword>
<dbReference type="SUPFAM" id="SSF57756">
    <property type="entry name" value="Retrovirus zinc finger-like domains"/>
    <property type="match status" value="1"/>
</dbReference>
<dbReference type="SMART" id="SM00255">
    <property type="entry name" value="TIR"/>
    <property type="match status" value="1"/>
</dbReference>
<dbReference type="InterPro" id="IPR036390">
    <property type="entry name" value="WH_DNA-bd_sf"/>
</dbReference>
<dbReference type="Pfam" id="PF23598">
    <property type="entry name" value="LRR_14"/>
    <property type="match status" value="3"/>
</dbReference>
<evidence type="ECO:0000259" key="7">
    <source>
        <dbReference type="PROSITE" id="PS50158"/>
    </source>
</evidence>
<dbReference type="Gene3D" id="4.10.60.10">
    <property type="entry name" value="Zinc finger, CCHC-type"/>
    <property type="match status" value="1"/>
</dbReference>
<dbReference type="InterPro" id="IPR003591">
    <property type="entry name" value="Leu-rich_rpt_typical-subtyp"/>
</dbReference>
<dbReference type="GO" id="GO:0008270">
    <property type="term" value="F:zinc ion binding"/>
    <property type="evidence" value="ECO:0007669"/>
    <property type="project" value="UniProtKB-KW"/>
</dbReference>
<dbReference type="Gene3D" id="3.40.50.300">
    <property type="entry name" value="P-loop containing nucleotide triphosphate hydrolases"/>
    <property type="match status" value="1"/>
</dbReference>
<keyword evidence="4" id="KW-0863">Zinc-finger</keyword>
<dbReference type="SUPFAM" id="SSF46785">
    <property type="entry name" value="Winged helix' DNA-binding domain"/>
    <property type="match status" value="1"/>
</dbReference>
<feature type="region of interest" description="Disordered" evidence="5">
    <location>
        <begin position="43"/>
        <end position="71"/>
    </location>
</feature>
<dbReference type="PANTHER" id="PTHR11017:SF385">
    <property type="entry name" value="DISEASE RESISTANCE PROTEIN (TIR-NBS-LRR CLASS)-RELATED"/>
    <property type="match status" value="1"/>
</dbReference>
<dbReference type="SUPFAM" id="SSF52058">
    <property type="entry name" value="L domain-like"/>
    <property type="match status" value="2"/>
</dbReference>
<dbReference type="InterPro" id="IPR032675">
    <property type="entry name" value="LRR_dom_sf"/>
</dbReference>
<dbReference type="InterPro" id="IPR002182">
    <property type="entry name" value="NB-ARC"/>
</dbReference>
<dbReference type="PROSITE" id="PS50104">
    <property type="entry name" value="TIR"/>
    <property type="match status" value="1"/>
</dbReference>
<dbReference type="Pfam" id="PF03732">
    <property type="entry name" value="Retrotrans_gag"/>
    <property type="match status" value="1"/>
</dbReference>
<feature type="domain" description="TIR" evidence="6">
    <location>
        <begin position="343"/>
        <end position="509"/>
    </location>
</feature>
<dbReference type="InterPro" id="IPR055414">
    <property type="entry name" value="LRR_R13L4/SHOC2-like"/>
</dbReference>
<dbReference type="Gene3D" id="3.80.10.10">
    <property type="entry name" value="Ribonuclease Inhibitor"/>
    <property type="match status" value="4"/>
</dbReference>
<evidence type="ECO:0000259" key="6">
    <source>
        <dbReference type="PROSITE" id="PS50104"/>
    </source>
</evidence>
<evidence type="ECO:0000256" key="1">
    <source>
        <dbReference type="ARBA" id="ARBA00022614"/>
    </source>
</evidence>
<feature type="compositionally biased region" description="Basic and acidic residues" evidence="5">
    <location>
        <begin position="270"/>
        <end position="284"/>
    </location>
</feature>
<evidence type="ECO:0000256" key="4">
    <source>
        <dbReference type="PROSITE-ProRule" id="PRU00047"/>
    </source>
</evidence>
<dbReference type="SMART" id="SM00364">
    <property type="entry name" value="LRR_BAC"/>
    <property type="match status" value="3"/>
</dbReference>
<feature type="domain" description="CCHC-type" evidence="7">
    <location>
        <begin position="313"/>
        <end position="328"/>
    </location>
</feature>
<sequence>MPPRRQRNVQDLTLCDQIAELRQSNQALQQMMNELLQQIPVTNQSTVQSEGSGRTIFDNEEEDDHSTSSTNTIAEPAFINPWSMDQLARVLECSDRSIQVHVPDFEGKLNADEYCDWTAALEAFFDWKDLSDERKVQFVATKLKGHALIWWQQYQRSRVRKGVPKVSTWTEMKLKLDEQFLPLDYAQNLYQKLHQLNQQSDQSVADYTEQFYQFLSRLNLCESDEQLVARYVSGLKSELKGELIMLSLSSLEEAYQMALKAEKKLKWDSYKKPESSKGKKDMVEKVGAQTSERPNPQKGEDKDRGKGVPKSECFRCGEAGHRSYECPKKKAELNLVNEEEQEPTYDEEVFEKKKPSSSSPIPLQRNYDVFLSFRGIDTRPNFTSHLFAALEQHGFHTFHDTKLNRGEDVGWCLDELVKIMECRKKLQQIVFPIFYNVDPSDVRAQKGSLAEAFAKHVKRFKEGPGGKVEKWKEALTQLANLSGWDLPKVDNGDEAKLIKKIVEEVRNKLDVAHPDVVNHQVGLESRLQKLNVILSMESSDVRIVGIWGICGIGKTTIAKSLYSRIQRKFEHSSFLANIRETTKQPNGLVVLQEKLLSDIFKSGTQNIKNVDQGIEVIKQRAFCGKVLLVLDDVDDVDQLKALAICRDVFVHGSRIIITTRDSIPEWKRAIPELKQILLAGIYGRLKISLNTLNDEIKELFLDLACFFSGTDQDFTIKILEGCNICAAVGIQVLADQCLIKYGPRNELVMDDMLIDMGREIVRQQSVKDPGKRSRLWYHEDALEVLKDGTGTEVVEGLVLTFPKPSDVLVNAKAFKKMNRLWLLHLNHVHLRNFFMENLVALDLRYSSLKQVWDGSHGTKILPKLKFLYLSHCYYLTKTPDFSGLDNLEELLLNDCVRLVDVDESIICLDKLVVLDLKNCEKLRRIPLRVWIMKSLRCLDISGCCKLVQFAAFERLPDSIGLPLASVQGLSCLKKLSMGTCHLSHLPFEIGSLISLEVLHLYGKSPLTLPSSICNITRLKLLDLSNCNFSHLPGDIGRLISLETLNLGGNDLLGLPGSICNLTRLKSLDLKDCKVSYLPGDIGGLVSLETLNVQGNRLVELPGSVCDLTRLKSLDLKDCNVSYLPGDIGGLISLEILNLGGNDLLALPGSICHLTRLKSLDLKDCKVSYLPGDIGGLVSLETLNVRGNRLVELPGSICDLTRLKSLDLKDCNVSYLPGDIGGLISLETLNLGGNDLLALPGSICHLTRLKSLDLKDCKVSYLPGDIGGLVSLETLNVIGNRLVELPGSICDLTRMNVIGFERL</sequence>
<reference evidence="8 9" key="1">
    <citation type="submission" date="2020-08" db="EMBL/GenBank/DDBJ databases">
        <title>Plant Genome Project.</title>
        <authorList>
            <person name="Zhang R.-G."/>
        </authorList>
    </citation>
    <scope>NUCLEOTIDE SEQUENCE [LARGE SCALE GENOMIC DNA]</scope>
    <source>
        <strain evidence="8">WSP0</strain>
        <tissue evidence="8">Leaf</tissue>
    </source>
</reference>
<evidence type="ECO:0000313" key="9">
    <source>
        <dbReference type="Proteomes" id="UP000823749"/>
    </source>
</evidence>
<dbReference type="InterPro" id="IPR000157">
    <property type="entry name" value="TIR_dom"/>
</dbReference>
<evidence type="ECO:0000256" key="5">
    <source>
        <dbReference type="SAM" id="MobiDB-lite"/>
    </source>
</evidence>
<gene>
    <name evidence="8" type="ORF">RHGRI_035689</name>
</gene>
<keyword evidence="4" id="KW-0862">Zinc</keyword>
<dbReference type="GO" id="GO:0007165">
    <property type="term" value="P:signal transduction"/>
    <property type="evidence" value="ECO:0007669"/>
    <property type="project" value="InterPro"/>
</dbReference>
<accession>A0AAV6HKH7</accession>
<feature type="region of interest" description="Disordered" evidence="5">
    <location>
        <begin position="337"/>
        <end position="357"/>
    </location>
</feature>
<evidence type="ECO:0000256" key="2">
    <source>
        <dbReference type="ARBA" id="ARBA00022737"/>
    </source>
</evidence>
<dbReference type="GO" id="GO:0051707">
    <property type="term" value="P:response to other organism"/>
    <property type="evidence" value="ECO:0007669"/>
    <property type="project" value="UniProtKB-ARBA"/>
</dbReference>
<evidence type="ECO:0000256" key="3">
    <source>
        <dbReference type="ARBA" id="ARBA00022821"/>
    </source>
</evidence>
<dbReference type="Pfam" id="PF00931">
    <property type="entry name" value="NB-ARC"/>
    <property type="match status" value="1"/>
</dbReference>
<dbReference type="GO" id="GO:0006952">
    <property type="term" value="P:defense response"/>
    <property type="evidence" value="ECO:0007669"/>
    <property type="project" value="UniProtKB-KW"/>
</dbReference>
<dbReference type="Pfam" id="PF01582">
    <property type="entry name" value="TIR"/>
    <property type="match status" value="2"/>
</dbReference>
<keyword evidence="3" id="KW-0611">Plant defense</keyword>
<dbReference type="Proteomes" id="UP000823749">
    <property type="component" value="Chromosome 13"/>
</dbReference>
<feature type="compositionally biased region" description="Polar residues" evidence="5">
    <location>
        <begin position="43"/>
        <end position="52"/>
    </location>
</feature>